<evidence type="ECO:0000313" key="3">
    <source>
        <dbReference type="EMBL" id="CAD8771657.1"/>
    </source>
</evidence>
<proteinExistence type="predicted"/>
<feature type="transmembrane region" description="Helical" evidence="2">
    <location>
        <begin position="52"/>
        <end position="73"/>
    </location>
</feature>
<feature type="compositionally biased region" description="Polar residues" evidence="1">
    <location>
        <begin position="195"/>
        <end position="209"/>
    </location>
</feature>
<keyword evidence="2" id="KW-0472">Membrane</keyword>
<evidence type="ECO:0000256" key="1">
    <source>
        <dbReference type="SAM" id="MobiDB-lite"/>
    </source>
</evidence>
<dbReference type="EMBL" id="HBFM01012837">
    <property type="protein sequence ID" value="CAD8771657.1"/>
    <property type="molecule type" value="Transcribed_RNA"/>
</dbReference>
<evidence type="ECO:0000256" key="2">
    <source>
        <dbReference type="SAM" id="Phobius"/>
    </source>
</evidence>
<keyword evidence="2" id="KW-0812">Transmembrane</keyword>
<keyword evidence="2" id="KW-1133">Transmembrane helix</keyword>
<feature type="compositionally biased region" description="Low complexity" evidence="1">
    <location>
        <begin position="172"/>
        <end position="185"/>
    </location>
</feature>
<sequence length="609" mass="66771">MMRQRPTDVDSVRLFVETQPRPVNRINQVRNSDNSAHSRSKKPLSDENRRSFYKALSVYVISFCMIGFGLYIIRNNKYGFFHKQLVTDYQDYMQEWFTKHASNFENSKFTLVFLDSNLTIPLEQKYFKSKRGLNRSTLNRNGGASNDDLVEFVTNGTLLDLLFPNPQSSPINPTNIISSSSSSVSRANEDGSKVVLQNEQQKPLSSANPLQSSTSLAFSSSLVRNGKGGMRRVTPDMQKPFRIQIISEDGLTGRRSEIPIKHPVLIDTLGAAPGVTQHKCAKDFAGFWDGQTCQTHRYIWNMCVKVVRDASGLYRLDDTGGDVGCFANTWPSYSPYMWRPLYVNHGNGDSSADAAAAAAAAQVDDDDITSLLLPLQKSPIQKKKIPSFSPSISSTSSAQSLPSESLMTRLGLEKGLYIPFVAQYAMRFTVRHTRDPDVLERARMRYIGPNLDRQMLWNAVGWAVCFIGIVLFLAVSIWTCQTVTEMKERAAAQRLRNSVGKGGGGMPYNERYGITGGTVGVGAATGNRLTRRAGGGGGDDLVAGGGAYEAKYGVRAGENEVGGDKGDIEGERNGRGGRGMLGRNGFEGSQEGRSGKSRKVSILPGSGLV</sequence>
<dbReference type="AlphaFoldDB" id="A0A7S0YI41"/>
<feature type="region of interest" description="Disordered" evidence="1">
    <location>
        <begin position="172"/>
        <end position="212"/>
    </location>
</feature>
<feature type="region of interest" description="Disordered" evidence="1">
    <location>
        <begin position="559"/>
        <end position="609"/>
    </location>
</feature>
<reference evidence="3" key="1">
    <citation type="submission" date="2021-01" db="EMBL/GenBank/DDBJ databases">
        <authorList>
            <person name="Corre E."/>
            <person name="Pelletier E."/>
            <person name="Niang G."/>
            <person name="Scheremetjew M."/>
            <person name="Finn R."/>
            <person name="Kale V."/>
            <person name="Holt S."/>
            <person name="Cochrane G."/>
            <person name="Meng A."/>
            <person name="Brown T."/>
            <person name="Cohen L."/>
        </authorList>
    </citation>
    <scope>NUCLEOTIDE SEQUENCE</scope>
    <source>
        <strain evidence="3">SAG 63-3</strain>
    </source>
</reference>
<name>A0A7S0YI41_9CHLO</name>
<organism evidence="3">
    <name type="scientific">Polytomella parva</name>
    <dbReference type="NCBI Taxonomy" id="51329"/>
    <lineage>
        <taxon>Eukaryota</taxon>
        <taxon>Viridiplantae</taxon>
        <taxon>Chlorophyta</taxon>
        <taxon>core chlorophytes</taxon>
        <taxon>Chlorophyceae</taxon>
        <taxon>CS clade</taxon>
        <taxon>Chlamydomonadales</taxon>
        <taxon>Chlamydomonadaceae</taxon>
        <taxon>Polytomella</taxon>
    </lineage>
</organism>
<protein>
    <submittedName>
        <fullName evidence="3">Uncharacterized protein</fullName>
    </submittedName>
</protein>
<gene>
    <name evidence="3" type="ORF">PPAR00522_LOCUS8060</name>
</gene>
<accession>A0A7S0YI41</accession>
<feature type="transmembrane region" description="Helical" evidence="2">
    <location>
        <begin position="455"/>
        <end position="478"/>
    </location>
</feature>
<feature type="compositionally biased region" description="Basic and acidic residues" evidence="1">
    <location>
        <begin position="562"/>
        <end position="574"/>
    </location>
</feature>